<accession>J0LKL9</accession>
<dbReference type="GO" id="GO:0008270">
    <property type="term" value="F:zinc ion binding"/>
    <property type="evidence" value="ECO:0007669"/>
    <property type="project" value="UniProtKB-KW"/>
</dbReference>
<dbReference type="InterPro" id="IPR051061">
    <property type="entry name" value="Zinc_finger_trans_reg"/>
</dbReference>
<feature type="compositionally biased region" description="Low complexity" evidence="2">
    <location>
        <begin position="254"/>
        <end position="277"/>
    </location>
</feature>
<dbReference type="SMART" id="SM00355">
    <property type="entry name" value="ZnF_C2H2"/>
    <property type="match status" value="6"/>
</dbReference>
<keyword evidence="1" id="KW-0479">Metal-binding</keyword>
<reference evidence="5" key="1">
    <citation type="journal article" date="2012" name="Science">
        <title>The Paleozoic origin of enzymatic lignin decomposition reconstructed from 31 fungal genomes.</title>
        <authorList>
            <person name="Floudas D."/>
            <person name="Binder M."/>
            <person name="Riley R."/>
            <person name="Barry K."/>
            <person name="Blanchette R.A."/>
            <person name="Henrissat B."/>
            <person name="Martinez A.T."/>
            <person name="Otillar R."/>
            <person name="Spatafora J.W."/>
            <person name="Yadav J.S."/>
            <person name="Aerts A."/>
            <person name="Benoit I."/>
            <person name="Boyd A."/>
            <person name="Carlson A."/>
            <person name="Copeland A."/>
            <person name="Coutinho P.M."/>
            <person name="de Vries R.P."/>
            <person name="Ferreira P."/>
            <person name="Findley K."/>
            <person name="Foster B."/>
            <person name="Gaskell J."/>
            <person name="Glotzer D."/>
            <person name="Gorecki P."/>
            <person name="Heitman J."/>
            <person name="Hesse C."/>
            <person name="Hori C."/>
            <person name="Igarashi K."/>
            <person name="Jurgens J.A."/>
            <person name="Kallen N."/>
            <person name="Kersten P."/>
            <person name="Kohler A."/>
            <person name="Kuees U."/>
            <person name="Kumar T.K.A."/>
            <person name="Kuo A."/>
            <person name="LaButti K."/>
            <person name="Larrondo L.F."/>
            <person name="Lindquist E."/>
            <person name="Ling A."/>
            <person name="Lombard V."/>
            <person name="Lucas S."/>
            <person name="Lundell T."/>
            <person name="Martin R."/>
            <person name="McLaughlin D.J."/>
            <person name="Morgenstern I."/>
            <person name="Morin E."/>
            <person name="Murat C."/>
            <person name="Nagy L.G."/>
            <person name="Nolan M."/>
            <person name="Ohm R.A."/>
            <person name="Patyshakuliyeva A."/>
            <person name="Rokas A."/>
            <person name="Ruiz-Duenas F.J."/>
            <person name="Sabat G."/>
            <person name="Salamov A."/>
            <person name="Samejima M."/>
            <person name="Schmutz J."/>
            <person name="Slot J.C."/>
            <person name="St John F."/>
            <person name="Stenlid J."/>
            <person name="Sun H."/>
            <person name="Sun S."/>
            <person name="Syed K."/>
            <person name="Tsang A."/>
            <person name="Wiebenga A."/>
            <person name="Young D."/>
            <person name="Pisabarro A."/>
            <person name="Eastwood D.C."/>
            <person name="Martin F."/>
            <person name="Cullen D."/>
            <person name="Grigoriev I.V."/>
            <person name="Hibbett D.S."/>
        </authorList>
    </citation>
    <scope>NUCLEOTIDE SEQUENCE [LARGE SCALE GENOMIC DNA]</scope>
    <source>
        <strain evidence="5">TFB10046</strain>
    </source>
</reference>
<dbReference type="GO" id="GO:0005634">
    <property type="term" value="C:nucleus"/>
    <property type="evidence" value="ECO:0007669"/>
    <property type="project" value="TreeGrafter"/>
</dbReference>
<evidence type="ECO:0000313" key="4">
    <source>
        <dbReference type="EMBL" id="EJD44558.1"/>
    </source>
</evidence>
<feature type="domain" description="C2H2-type" evidence="3">
    <location>
        <begin position="171"/>
        <end position="199"/>
    </location>
</feature>
<dbReference type="SUPFAM" id="SSF57667">
    <property type="entry name" value="beta-beta-alpha zinc fingers"/>
    <property type="match status" value="2"/>
</dbReference>
<keyword evidence="1" id="KW-0863">Zinc-finger</keyword>
<feature type="region of interest" description="Disordered" evidence="2">
    <location>
        <begin position="466"/>
        <end position="491"/>
    </location>
</feature>
<feature type="domain" description="C2H2-type" evidence="3">
    <location>
        <begin position="71"/>
        <end position="100"/>
    </location>
</feature>
<sequence>MSAPLCLWNDCPSPGPYASHKALFEHLKAEHDTTLGDSSVFACQWAECTHVSTSRQTRAQHLGRHTAYRPYICAQADCGKAYTCQQDLSMHRTRHTTAPPESECRCEWAGCVGADAVFPGAAELREHIEQAHARRLKRGLRCGWEGCVHVFAGGNFKAHVWAHLPAWYKPFACPSCDRTFSTGGGLARHTGSKHSTDKPSAAGGNDSGDDASDYAPARATAAKTAWGVSRRLSDARSSRKVSQESLSDDDTSESAPAPKKSAYAAARSMASADSMPSFSLGASSDDDNDDGSDYAPTPAAKKCAPASAAATARGRPSGVYRAAAKRAREPASDDSASDDVPLSARNHAPPSASKPGPAPSWSPPQLKSPAPPPPPPDSPATPTPSHRPKLTLNLKRPRLDPPRAADASESELDIVITRPCAPKPTHASAPQPRVPNGSGDEIAKAVAEIIDSPVWARAAQISAARVAARKEKERERQGARGEDGDDWEYCT</sequence>
<feature type="compositionally biased region" description="Pro residues" evidence="2">
    <location>
        <begin position="369"/>
        <end position="382"/>
    </location>
</feature>
<evidence type="ECO:0000256" key="1">
    <source>
        <dbReference type="PROSITE-ProRule" id="PRU00042"/>
    </source>
</evidence>
<dbReference type="Gene3D" id="3.30.160.60">
    <property type="entry name" value="Classic Zinc Finger"/>
    <property type="match status" value="3"/>
</dbReference>
<dbReference type="AlphaFoldDB" id="J0LKL9"/>
<dbReference type="Proteomes" id="UP000006514">
    <property type="component" value="Unassembled WGS sequence"/>
</dbReference>
<dbReference type="InterPro" id="IPR013087">
    <property type="entry name" value="Znf_C2H2_type"/>
</dbReference>
<dbReference type="eggNOG" id="KOG1721">
    <property type="taxonomic scope" value="Eukaryota"/>
</dbReference>
<dbReference type="InParanoid" id="J0LKL9"/>
<feature type="compositionally biased region" description="Low complexity" evidence="2">
    <location>
        <begin position="293"/>
        <end position="318"/>
    </location>
</feature>
<keyword evidence="5" id="KW-1185">Reference proteome</keyword>
<dbReference type="KEGG" id="adl:AURDEDRAFT_185001"/>
<protein>
    <recommendedName>
        <fullName evidence="3">C2H2-type domain-containing protein</fullName>
    </recommendedName>
</protein>
<feature type="region of interest" description="Disordered" evidence="2">
    <location>
        <begin position="184"/>
        <end position="440"/>
    </location>
</feature>
<dbReference type="InterPro" id="IPR036236">
    <property type="entry name" value="Znf_C2H2_sf"/>
</dbReference>
<organism evidence="4 5">
    <name type="scientific">Auricularia subglabra (strain TFB-10046 / SS5)</name>
    <name type="common">White-rot fungus</name>
    <name type="synonym">Auricularia delicata (strain TFB10046)</name>
    <dbReference type="NCBI Taxonomy" id="717982"/>
    <lineage>
        <taxon>Eukaryota</taxon>
        <taxon>Fungi</taxon>
        <taxon>Dikarya</taxon>
        <taxon>Basidiomycota</taxon>
        <taxon>Agaricomycotina</taxon>
        <taxon>Agaricomycetes</taxon>
        <taxon>Auriculariales</taxon>
        <taxon>Auriculariaceae</taxon>
        <taxon>Auricularia</taxon>
    </lineage>
</organism>
<dbReference type="EMBL" id="JH687770">
    <property type="protein sequence ID" value="EJD44558.1"/>
    <property type="molecule type" value="Genomic_DNA"/>
</dbReference>
<evidence type="ECO:0000259" key="3">
    <source>
        <dbReference type="PROSITE" id="PS50157"/>
    </source>
</evidence>
<dbReference type="PANTHER" id="PTHR46179">
    <property type="entry name" value="ZINC FINGER PROTEIN"/>
    <property type="match status" value="1"/>
</dbReference>
<dbReference type="PROSITE" id="PS00028">
    <property type="entry name" value="ZINC_FINGER_C2H2_1"/>
    <property type="match status" value="2"/>
</dbReference>
<dbReference type="GO" id="GO:0006357">
    <property type="term" value="P:regulation of transcription by RNA polymerase II"/>
    <property type="evidence" value="ECO:0007669"/>
    <property type="project" value="TreeGrafter"/>
</dbReference>
<proteinExistence type="predicted"/>
<dbReference type="GO" id="GO:0003712">
    <property type="term" value="F:transcription coregulator activity"/>
    <property type="evidence" value="ECO:0007669"/>
    <property type="project" value="TreeGrafter"/>
</dbReference>
<feature type="compositionally biased region" description="Low complexity" evidence="2">
    <location>
        <begin position="213"/>
        <end position="225"/>
    </location>
</feature>
<name>J0LKL9_AURST</name>
<dbReference type="PANTHER" id="PTHR46179:SF26">
    <property type="entry name" value="ZINC FINGER PROTEIN 423 HOMOLOG"/>
    <property type="match status" value="1"/>
</dbReference>
<dbReference type="PROSITE" id="PS50157">
    <property type="entry name" value="ZINC_FINGER_C2H2_2"/>
    <property type="match status" value="3"/>
</dbReference>
<evidence type="ECO:0000313" key="5">
    <source>
        <dbReference type="Proteomes" id="UP000006514"/>
    </source>
</evidence>
<keyword evidence="1" id="KW-0862">Zinc</keyword>
<dbReference type="OrthoDB" id="3214149at2759"/>
<gene>
    <name evidence="4" type="ORF">AURDEDRAFT_185001</name>
</gene>
<feature type="compositionally biased region" description="Basic and acidic residues" evidence="2">
    <location>
        <begin position="468"/>
        <end position="482"/>
    </location>
</feature>
<evidence type="ECO:0000256" key="2">
    <source>
        <dbReference type="SAM" id="MobiDB-lite"/>
    </source>
</evidence>
<feature type="domain" description="C2H2-type" evidence="3">
    <location>
        <begin position="41"/>
        <end position="70"/>
    </location>
</feature>